<dbReference type="InterPro" id="IPR036962">
    <property type="entry name" value="Glyco_hydro_3_N_sf"/>
</dbReference>
<dbReference type="GO" id="GO:0005975">
    <property type="term" value="P:carbohydrate metabolic process"/>
    <property type="evidence" value="ECO:0007669"/>
    <property type="project" value="InterPro"/>
</dbReference>
<sequence length="484" mass="49407">MGPNISKKDMPSSVAAGAEWGYAVKENAGRYMRRAGTRCAIIGSMTQPPSQHVRITGSPSRHPWRLAVAALCVAVLAAAGVWLAWPSVWGALSARLPHDPASARPGSASSSPAGGAHAPLTLDRGAVPEASARLVRLDQARRRAETAVNGMSVEERVGQLVMAPLFAGSDASALSDLIANRHVGSVLIIGNWVDGTAGVRQATDALQGYAPADNRLIMATDQEGGLVQHLTGAGFDAMPSAVEQGRMSADQLRASAAVWGAQLAQAGINVDLAPVLDTVTMDRASNAPIGALNRDFGLDAAGNAGHGTAFIEGLRQAGVGAAVKHYPGLGAVSGNTDFTADGILDTTTTLGGGEAGAFEQAIDAADPVMVMMSLATYQAIDPSAPAAFSSAIIDSHLRGEAGYDGVVTSDSLSAAALGGIAPDQLGVRLVEAGGDLACIGDTAYVQPVLDGLLARARSDADFAAKVTRSATRVMTLKYLMDLAG</sequence>
<dbReference type="EMBL" id="JGZO01000033">
    <property type="protein sequence ID" value="KFI90158.1"/>
    <property type="molecule type" value="Genomic_DNA"/>
</dbReference>
<evidence type="ECO:0000256" key="5">
    <source>
        <dbReference type="ARBA" id="ARBA00023295"/>
    </source>
</evidence>
<dbReference type="STRING" id="158787.BSCA_2529"/>
<evidence type="ECO:0000259" key="8">
    <source>
        <dbReference type="Pfam" id="PF00933"/>
    </source>
</evidence>
<reference evidence="9 10" key="1">
    <citation type="submission" date="2014-03" db="EMBL/GenBank/DDBJ databases">
        <title>Genomics of Bifidobacteria.</title>
        <authorList>
            <person name="Ventura M."/>
            <person name="Milani C."/>
            <person name="Lugli G.A."/>
        </authorList>
    </citation>
    <scope>NUCLEOTIDE SEQUENCE [LARGE SCALE GENOMIC DNA]</scope>
    <source>
        <strain evidence="9 10">LMG 21589</strain>
    </source>
</reference>
<keyword evidence="7" id="KW-1133">Transmembrane helix</keyword>
<keyword evidence="10" id="KW-1185">Reference proteome</keyword>
<dbReference type="Proteomes" id="UP000029033">
    <property type="component" value="Unassembled WGS sequence"/>
</dbReference>
<keyword evidence="5 9" id="KW-0326">Glycosidase</keyword>
<dbReference type="eggNOG" id="COG1472">
    <property type="taxonomic scope" value="Bacteria"/>
</dbReference>
<keyword evidence="7" id="KW-0472">Membrane</keyword>
<feature type="region of interest" description="Disordered" evidence="6">
    <location>
        <begin position="99"/>
        <end position="121"/>
    </location>
</feature>
<accession>A0A087D3Q8</accession>
<feature type="compositionally biased region" description="Low complexity" evidence="6">
    <location>
        <begin position="100"/>
        <end position="116"/>
    </location>
</feature>
<evidence type="ECO:0000313" key="9">
    <source>
        <dbReference type="EMBL" id="KFI90158.1"/>
    </source>
</evidence>
<evidence type="ECO:0000256" key="6">
    <source>
        <dbReference type="SAM" id="MobiDB-lite"/>
    </source>
</evidence>
<comment type="caution">
    <text evidence="9">The sequence shown here is derived from an EMBL/GenBank/DDBJ whole genome shotgun (WGS) entry which is preliminary data.</text>
</comment>
<dbReference type="InterPro" id="IPR017853">
    <property type="entry name" value="GH"/>
</dbReference>
<dbReference type="InterPro" id="IPR001764">
    <property type="entry name" value="Glyco_hydro_3_N"/>
</dbReference>
<dbReference type="GO" id="GO:0009254">
    <property type="term" value="P:peptidoglycan turnover"/>
    <property type="evidence" value="ECO:0007669"/>
    <property type="project" value="TreeGrafter"/>
</dbReference>
<organism evidence="9 10">
    <name type="scientific">Bifidobacterium scardovii</name>
    <dbReference type="NCBI Taxonomy" id="158787"/>
    <lineage>
        <taxon>Bacteria</taxon>
        <taxon>Bacillati</taxon>
        <taxon>Actinomycetota</taxon>
        <taxon>Actinomycetes</taxon>
        <taxon>Bifidobacteriales</taxon>
        <taxon>Bifidobacteriaceae</taxon>
        <taxon>Bifidobacterium</taxon>
    </lineage>
</organism>
<dbReference type="SUPFAM" id="SSF51445">
    <property type="entry name" value="(Trans)glycosidases"/>
    <property type="match status" value="1"/>
</dbReference>
<evidence type="ECO:0000256" key="3">
    <source>
        <dbReference type="ARBA" id="ARBA00012663"/>
    </source>
</evidence>
<dbReference type="EC" id="3.2.1.52" evidence="3"/>
<dbReference type="PANTHER" id="PTHR30480">
    <property type="entry name" value="BETA-HEXOSAMINIDASE-RELATED"/>
    <property type="match status" value="1"/>
</dbReference>
<evidence type="ECO:0000313" key="10">
    <source>
        <dbReference type="Proteomes" id="UP000029033"/>
    </source>
</evidence>
<dbReference type="GO" id="GO:0004563">
    <property type="term" value="F:beta-N-acetylhexosaminidase activity"/>
    <property type="evidence" value="ECO:0007669"/>
    <property type="project" value="UniProtKB-EC"/>
</dbReference>
<dbReference type="PANTHER" id="PTHR30480:SF13">
    <property type="entry name" value="BETA-HEXOSAMINIDASE"/>
    <property type="match status" value="1"/>
</dbReference>
<keyword evidence="4 9" id="KW-0378">Hydrolase</keyword>
<proteinExistence type="inferred from homology"/>
<evidence type="ECO:0000256" key="4">
    <source>
        <dbReference type="ARBA" id="ARBA00022801"/>
    </source>
</evidence>
<dbReference type="Gene3D" id="3.20.20.300">
    <property type="entry name" value="Glycoside hydrolase, family 3, N-terminal domain"/>
    <property type="match status" value="1"/>
</dbReference>
<name>A0A087D3Q8_9BIFI</name>
<comment type="catalytic activity">
    <reaction evidence="1">
        <text>Hydrolysis of terminal non-reducing N-acetyl-D-hexosamine residues in N-acetyl-beta-D-hexosaminides.</text>
        <dbReference type="EC" id="3.2.1.52"/>
    </reaction>
</comment>
<gene>
    <name evidence="9" type="ORF">BSCA_2529</name>
</gene>
<evidence type="ECO:0000256" key="7">
    <source>
        <dbReference type="SAM" id="Phobius"/>
    </source>
</evidence>
<dbReference type="AlphaFoldDB" id="A0A087D3Q8"/>
<evidence type="ECO:0000256" key="2">
    <source>
        <dbReference type="ARBA" id="ARBA00005336"/>
    </source>
</evidence>
<comment type="similarity">
    <text evidence="2">Belongs to the glycosyl hydrolase 3 family.</text>
</comment>
<keyword evidence="7" id="KW-0812">Transmembrane</keyword>
<feature type="transmembrane region" description="Helical" evidence="7">
    <location>
        <begin position="64"/>
        <end position="85"/>
    </location>
</feature>
<protein>
    <recommendedName>
        <fullName evidence="3">beta-N-acetylhexosaminidase</fullName>
        <ecNumber evidence="3">3.2.1.52</ecNumber>
    </recommendedName>
</protein>
<feature type="domain" description="Glycoside hydrolase family 3 N-terminal" evidence="8">
    <location>
        <begin position="153"/>
        <end position="476"/>
    </location>
</feature>
<dbReference type="Pfam" id="PF00933">
    <property type="entry name" value="Glyco_hydro_3"/>
    <property type="match status" value="1"/>
</dbReference>
<evidence type="ECO:0000256" key="1">
    <source>
        <dbReference type="ARBA" id="ARBA00001231"/>
    </source>
</evidence>
<dbReference type="InterPro" id="IPR050226">
    <property type="entry name" value="NagZ_Beta-hexosaminidase"/>
</dbReference>